<protein>
    <submittedName>
        <fullName evidence="1">YvrJ family protein</fullName>
    </submittedName>
</protein>
<evidence type="ECO:0000313" key="2">
    <source>
        <dbReference type="Proteomes" id="UP000272238"/>
    </source>
</evidence>
<organism evidence="1 2">
    <name type="scientific">Ureibacillus endophyticus</name>
    <dbReference type="NCBI Taxonomy" id="1978490"/>
    <lineage>
        <taxon>Bacteria</taxon>
        <taxon>Bacillati</taxon>
        <taxon>Bacillota</taxon>
        <taxon>Bacilli</taxon>
        <taxon>Bacillales</taxon>
        <taxon>Caryophanaceae</taxon>
        <taxon>Ureibacillus</taxon>
    </lineage>
</organism>
<evidence type="ECO:0000313" key="1">
    <source>
        <dbReference type="EMBL" id="RKQ14454.1"/>
    </source>
</evidence>
<keyword evidence="2" id="KW-1185">Reference proteome</keyword>
<dbReference type="AlphaFoldDB" id="A0A494YXN4"/>
<dbReference type="Proteomes" id="UP000272238">
    <property type="component" value="Unassembled WGS sequence"/>
</dbReference>
<gene>
    <name evidence="1" type="ORF">D8M03_13890</name>
</gene>
<dbReference type="Pfam" id="PF12841">
    <property type="entry name" value="YvrJ"/>
    <property type="match status" value="1"/>
</dbReference>
<dbReference type="OrthoDB" id="2662123at2"/>
<comment type="caution">
    <text evidence="1">The sequence shown here is derived from an EMBL/GenBank/DDBJ whole genome shotgun (WGS) entry which is preliminary data.</text>
</comment>
<dbReference type="InterPro" id="IPR024419">
    <property type="entry name" value="YvrJ"/>
</dbReference>
<sequence>MEEWVMLLQEIGFPMVVSFYLLHRIESKLEAIHTALVSIGER</sequence>
<proteinExistence type="predicted"/>
<reference evidence="1 2" key="1">
    <citation type="journal article" date="2016" name="Antonie Van Leeuwenhoek">
        <title>Lysinibacillus endophyticus sp. nov., an indole-3-acetic acid producing endophytic bacterium isolated from corn root (Zea mays cv. Xinken-5).</title>
        <authorList>
            <person name="Yu J."/>
            <person name="Guan X."/>
            <person name="Liu C."/>
            <person name="Xiang W."/>
            <person name="Yu Z."/>
            <person name="Liu X."/>
            <person name="Wang G."/>
        </authorList>
    </citation>
    <scope>NUCLEOTIDE SEQUENCE [LARGE SCALE GENOMIC DNA]</scope>
    <source>
        <strain evidence="1 2">DSM 100506</strain>
    </source>
</reference>
<dbReference type="EMBL" id="RBZN01000043">
    <property type="protein sequence ID" value="RKQ14454.1"/>
    <property type="molecule type" value="Genomic_DNA"/>
</dbReference>
<dbReference type="RefSeq" id="WP_121215430.1">
    <property type="nucleotide sequence ID" value="NZ_JAMYWW010000001.1"/>
</dbReference>
<accession>A0A494YXN4</accession>
<name>A0A494YXN4_9BACL</name>